<keyword evidence="2" id="KW-0489">Methyltransferase</keyword>
<dbReference type="Proteomes" id="UP001595632">
    <property type="component" value="Unassembled WGS sequence"/>
</dbReference>
<sequence length="205" mass="22655">MELDVVKNSYARWAPVYDRTFGAVTQVGRRTAVGHINEMSGKEVLEIGVGTGLALPNYAPDRQVTGIDFSHEMLAKARAKVSEMNLTAVKELRQMDARTLDFPDASFDAVALMHVISVVPDPEQVMAEAARVLRPGGHLVVVNHFARDTGLLARVEKMAAPMANVLGWHSDFEMDVVLDQPGLELVEQKQLPPMGMMTYLMLRKL</sequence>
<accession>A0ABV7GWT8</accession>
<dbReference type="EMBL" id="JBHRTB010000010">
    <property type="protein sequence ID" value="MFC3144758.1"/>
    <property type="molecule type" value="Genomic_DNA"/>
</dbReference>
<evidence type="ECO:0000313" key="2">
    <source>
        <dbReference type="EMBL" id="MFC3144758.1"/>
    </source>
</evidence>
<dbReference type="CDD" id="cd02440">
    <property type="entry name" value="AdoMet_MTases"/>
    <property type="match status" value="1"/>
</dbReference>
<dbReference type="InterPro" id="IPR052356">
    <property type="entry name" value="Thiol_S-MT"/>
</dbReference>
<evidence type="ECO:0000313" key="3">
    <source>
        <dbReference type="Proteomes" id="UP001595632"/>
    </source>
</evidence>
<dbReference type="SUPFAM" id="SSF53335">
    <property type="entry name" value="S-adenosyl-L-methionine-dependent methyltransferases"/>
    <property type="match status" value="1"/>
</dbReference>
<dbReference type="InterPro" id="IPR013216">
    <property type="entry name" value="Methyltransf_11"/>
</dbReference>
<proteinExistence type="predicted"/>
<organism evidence="2 3">
    <name type="scientific">Psychromarinibacter halotolerans</name>
    <dbReference type="NCBI Taxonomy" id="1775175"/>
    <lineage>
        <taxon>Bacteria</taxon>
        <taxon>Pseudomonadati</taxon>
        <taxon>Pseudomonadota</taxon>
        <taxon>Alphaproteobacteria</taxon>
        <taxon>Rhodobacterales</taxon>
        <taxon>Paracoccaceae</taxon>
        <taxon>Psychromarinibacter</taxon>
    </lineage>
</organism>
<keyword evidence="3" id="KW-1185">Reference proteome</keyword>
<dbReference type="PANTHER" id="PTHR45036">
    <property type="entry name" value="METHYLTRANSFERASE LIKE 7B"/>
    <property type="match status" value="1"/>
</dbReference>
<protein>
    <submittedName>
        <fullName evidence="2">Class I SAM-dependent methyltransferase</fullName>
        <ecNumber evidence="2">2.1.1.-</ecNumber>
    </submittedName>
</protein>
<dbReference type="PANTHER" id="PTHR45036:SF1">
    <property type="entry name" value="METHYLTRANSFERASE LIKE 7A"/>
    <property type="match status" value="1"/>
</dbReference>
<dbReference type="Pfam" id="PF08241">
    <property type="entry name" value="Methyltransf_11"/>
    <property type="match status" value="1"/>
</dbReference>
<dbReference type="RefSeq" id="WP_275634920.1">
    <property type="nucleotide sequence ID" value="NZ_JARGYD010000013.1"/>
</dbReference>
<dbReference type="InterPro" id="IPR029063">
    <property type="entry name" value="SAM-dependent_MTases_sf"/>
</dbReference>
<feature type="domain" description="Methyltransferase type 11" evidence="1">
    <location>
        <begin position="45"/>
        <end position="141"/>
    </location>
</feature>
<evidence type="ECO:0000259" key="1">
    <source>
        <dbReference type="Pfam" id="PF08241"/>
    </source>
</evidence>
<dbReference type="GO" id="GO:0032259">
    <property type="term" value="P:methylation"/>
    <property type="evidence" value="ECO:0007669"/>
    <property type="project" value="UniProtKB-KW"/>
</dbReference>
<name>A0ABV7GWT8_9RHOB</name>
<reference evidence="3" key="1">
    <citation type="journal article" date="2019" name="Int. J. Syst. Evol. Microbiol.">
        <title>The Global Catalogue of Microorganisms (GCM) 10K type strain sequencing project: providing services to taxonomists for standard genome sequencing and annotation.</title>
        <authorList>
            <consortium name="The Broad Institute Genomics Platform"/>
            <consortium name="The Broad Institute Genome Sequencing Center for Infectious Disease"/>
            <person name="Wu L."/>
            <person name="Ma J."/>
        </authorList>
    </citation>
    <scope>NUCLEOTIDE SEQUENCE [LARGE SCALE GENOMIC DNA]</scope>
    <source>
        <strain evidence="3">KCTC 52366</strain>
    </source>
</reference>
<dbReference type="EC" id="2.1.1.-" evidence="2"/>
<comment type="caution">
    <text evidence="2">The sequence shown here is derived from an EMBL/GenBank/DDBJ whole genome shotgun (WGS) entry which is preliminary data.</text>
</comment>
<dbReference type="GO" id="GO:0008168">
    <property type="term" value="F:methyltransferase activity"/>
    <property type="evidence" value="ECO:0007669"/>
    <property type="project" value="UniProtKB-KW"/>
</dbReference>
<dbReference type="Gene3D" id="3.40.50.150">
    <property type="entry name" value="Vaccinia Virus protein VP39"/>
    <property type="match status" value="1"/>
</dbReference>
<gene>
    <name evidence="2" type="ORF">ACFOGP_18695</name>
</gene>
<keyword evidence="2" id="KW-0808">Transferase</keyword>